<evidence type="ECO:0000256" key="1">
    <source>
        <dbReference type="ARBA" id="ARBA00022737"/>
    </source>
</evidence>
<keyword evidence="1" id="KW-0677">Repeat</keyword>
<dbReference type="GO" id="GO:0016020">
    <property type="term" value="C:membrane"/>
    <property type="evidence" value="ECO:0007669"/>
    <property type="project" value="InterPro"/>
</dbReference>
<dbReference type="RefSeq" id="WP_080063270.1">
    <property type="nucleotide sequence ID" value="NZ_MZGX01000004.1"/>
</dbReference>
<feature type="domain" description="SLH" evidence="3">
    <location>
        <begin position="27"/>
        <end position="86"/>
    </location>
</feature>
<feature type="domain" description="SLH" evidence="3">
    <location>
        <begin position="88"/>
        <end position="151"/>
    </location>
</feature>
<accession>A0A1V4SNI3</accession>
<dbReference type="AlphaFoldDB" id="A0A1V4SNI3"/>
<dbReference type="EMBL" id="MZGX01000004">
    <property type="protein sequence ID" value="OPX45432.1"/>
    <property type="molecule type" value="Genomic_DNA"/>
</dbReference>
<sequence>MKIKKLFGMAMAVVYAAGMLLQASAAHGSGKITDVSGHWAQNVMLQWQEEGLLSADEKGKLNPDKEITRGEYMGFINKILDLKDTSEAVSKYSDIQPGAWYYADVSKALAAGYISGTGSSSVSPEAGLKVQEAAVMLVRAAKLQTGEKAEKVLENIPGAAKVSAWAREAVSTAIACGYLTGTEDRLNPKKIMTRAEAVTMLDRFHADKRTLYFQGEYSLGSAAEVEIAVGGISLSNTVIKGNLITDSSVGNGSVTLKGVTIEGLLKQKSLDTRVLLTDGSKAAKTRKPDSWADGTYSGEAYGYKSDIKVNITVKDKKLKGIDIVSQEDDKPYFNAADCVVDKMLDENSTDVDTVSGATFSSRGIINAVKNALKPAVTQKGYAVADRLAGEYRDGTYEGVARGLYAGLHVNAVIKDNRLVQITLGDNREDRPYVDQAAEEVLYSMLEMQSADVDTVSSATYSSKGIINAAKYALNLAAVSPEAAPQEDRTAYSLLAAYGGQGTADGDSWFYDVEEVDGGYVATGVTSKDKVSNGIIVKYDHKGSLLWKKLIPEYRYGNIIKTTKGIFLTGYHTAHADKPAEDEEGTDTNAAAILISAADGTVIWSRTYGEDGLTADGKASNDAFGQYWMWANNAVEMGNGTIVAGGMTNASKGSLGSALKEHNALLAVLDIETGALKTVEIFGSDKTDMVVSLGKTSDGDLIVAGSSNGTDLSFKDGGWSDNKWDAKVFVMKVTGDLKKVKWTKLYPVVWNSYQMGVVVDSSDNIYTAYSYRSKTEFVTMAKLAATGEEIWLKDFKYADSDYISSLNLGSDGHPLLTIESYEGEDSRKFGWLGSINPEKGDVDWSFVFGTNHGGLLFNAVPASDGGIVAAGIEQDNMGYYIADIIKYIRK</sequence>
<dbReference type="Proteomes" id="UP000191554">
    <property type="component" value="Unassembled WGS sequence"/>
</dbReference>
<keyword evidence="2" id="KW-0732">Signal</keyword>
<comment type="caution">
    <text evidence="4">The sequence shown here is derived from an EMBL/GenBank/DDBJ whole genome shotgun (WGS) entry which is preliminary data.</text>
</comment>
<dbReference type="InterPro" id="IPR001119">
    <property type="entry name" value="SLH_dom"/>
</dbReference>
<feature type="domain" description="SLH" evidence="3">
    <location>
        <begin position="153"/>
        <end position="215"/>
    </location>
</feature>
<dbReference type="Pfam" id="PF00395">
    <property type="entry name" value="SLH"/>
    <property type="match status" value="3"/>
</dbReference>
<name>A0A1V4SNI3_RUMHU</name>
<organism evidence="4 5">
    <name type="scientific">Ruminiclostridium hungatei</name>
    <name type="common">Clostridium hungatei</name>
    <dbReference type="NCBI Taxonomy" id="48256"/>
    <lineage>
        <taxon>Bacteria</taxon>
        <taxon>Bacillati</taxon>
        <taxon>Bacillota</taxon>
        <taxon>Clostridia</taxon>
        <taxon>Eubacteriales</taxon>
        <taxon>Oscillospiraceae</taxon>
        <taxon>Ruminiclostridium</taxon>
    </lineage>
</organism>
<reference evidence="4 5" key="1">
    <citation type="submission" date="2017-03" db="EMBL/GenBank/DDBJ databases">
        <title>Genome sequence of Clostridium hungatei DSM 14427.</title>
        <authorList>
            <person name="Poehlein A."/>
            <person name="Daniel R."/>
        </authorList>
    </citation>
    <scope>NUCLEOTIDE SEQUENCE [LARGE SCALE GENOMIC DNA]</scope>
    <source>
        <strain evidence="4 5">DSM 14427</strain>
    </source>
</reference>
<protein>
    <submittedName>
        <fullName evidence="4">S-layer protein sap</fullName>
    </submittedName>
</protein>
<dbReference type="GO" id="GO:0010181">
    <property type="term" value="F:FMN binding"/>
    <property type="evidence" value="ECO:0007669"/>
    <property type="project" value="InterPro"/>
</dbReference>
<evidence type="ECO:0000313" key="5">
    <source>
        <dbReference type="Proteomes" id="UP000191554"/>
    </source>
</evidence>
<dbReference type="InterPro" id="IPR007329">
    <property type="entry name" value="FMN-bd"/>
</dbReference>
<proteinExistence type="predicted"/>
<dbReference type="SMART" id="SM00900">
    <property type="entry name" value="FMN_bind"/>
    <property type="match status" value="2"/>
</dbReference>
<evidence type="ECO:0000313" key="4">
    <source>
        <dbReference type="EMBL" id="OPX45432.1"/>
    </source>
</evidence>
<dbReference type="STRING" id="48256.CLHUN_08020"/>
<evidence type="ECO:0000259" key="3">
    <source>
        <dbReference type="PROSITE" id="PS51272"/>
    </source>
</evidence>
<dbReference type="OrthoDB" id="1738107at2"/>
<gene>
    <name evidence="4" type="primary">sap</name>
    <name evidence="4" type="ORF">CLHUN_08020</name>
</gene>
<evidence type="ECO:0000256" key="2">
    <source>
        <dbReference type="SAM" id="SignalP"/>
    </source>
</evidence>
<dbReference type="Pfam" id="PF04205">
    <property type="entry name" value="FMN_bind"/>
    <property type="match status" value="2"/>
</dbReference>
<keyword evidence="5" id="KW-1185">Reference proteome</keyword>
<dbReference type="PROSITE" id="PS51272">
    <property type="entry name" value="SLH"/>
    <property type="match status" value="3"/>
</dbReference>
<dbReference type="Gene3D" id="3.90.1010.20">
    <property type="match status" value="2"/>
</dbReference>
<feature type="chain" id="PRO_5010727772" evidence="2">
    <location>
        <begin position="26"/>
        <end position="889"/>
    </location>
</feature>
<feature type="signal peptide" evidence="2">
    <location>
        <begin position="1"/>
        <end position="25"/>
    </location>
</feature>